<dbReference type="InterPro" id="IPR023298">
    <property type="entry name" value="ATPase_P-typ_TM_dom_sf"/>
</dbReference>
<evidence type="ECO:0000256" key="3">
    <source>
        <dbReference type="ARBA" id="ARBA00022967"/>
    </source>
</evidence>
<evidence type="ECO:0000313" key="8">
    <source>
        <dbReference type="EMBL" id="RDI75598.1"/>
    </source>
</evidence>
<dbReference type="InterPro" id="IPR023299">
    <property type="entry name" value="ATPase_P-typ_cyto_dom_N"/>
</dbReference>
<accession>A0A7M2YZN0</accession>
<dbReference type="InterPro" id="IPR023214">
    <property type="entry name" value="HAD_sf"/>
</dbReference>
<protein>
    <submittedName>
        <fullName evidence="8">ATPase-P-type: HAD ATPase, P-type, family IC</fullName>
    </submittedName>
</protein>
<feature type="transmembrane region" description="Helical" evidence="6">
    <location>
        <begin position="615"/>
        <end position="634"/>
    </location>
</feature>
<evidence type="ECO:0000259" key="7">
    <source>
        <dbReference type="Pfam" id="PF00122"/>
    </source>
</evidence>
<gene>
    <name evidence="8" type="ORF">Gocc_0017</name>
</gene>
<dbReference type="Gene3D" id="3.40.1110.10">
    <property type="entry name" value="Calcium-transporting ATPase, cytoplasmic domain N"/>
    <property type="match status" value="1"/>
</dbReference>
<comment type="caution">
    <text evidence="8">The sequence shown here is derived from an EMBL/GenBank/DDBJ whole genome shotgun (WGS) entry which is preliminary data.</text>
</comment>
<dbReference type="Gene3D" id="3.40.50.1000">
    <property type="entry name" value="HAD superfamily/HAD-like"/>
    <property type="match status" value="1"/>
</dbReference>
<dbReference type="SFLD" id="SFLDF00027">
    <property type="entry name" value="p-type_atpase"/>
    <property type="match status" value="1"/>
</dbReference>
<dbReference type="NCBIfam" id="TIGR01494">
    <property type="entry name" value="ATPase_P-type"/>
    <property type="match status" value="2"/>
</dbReference>
<proteinExistence type="predicted"/>
<dbReference type="EMBL" id="QQZY01000001">
    <property type="protein sequence ID" value="RDI75598.1"/>
    <property type="molecule type" value="Genomic_DNA"/>
</dbReference>
<sequence>MRAGLTEAEARRRLDARGAAPEIETSRSTASTVRANVVTPFNAILLSLGLLTLVFGDWRDALFLGIVVSNSAIGIWQELRAKRKLDELAALVAPRATVVRGGEARALALAEIVEGDLVRLAPGDQVVADGPLVEAAGLHLDESILTGESRPVARAVGDEALSGSFVVEGSGAMEVAAVGADSHAGRIAGTAREFRHPRSPLERSINRLLYVLLGVMVPLGGMLVVVLWKQDVGVRHAVDTSVAGMVTLVPEGLVLLVSVTYAAAALRLARAGALAQQLNAIESLASVDTICIDKTGTLTESRLRVVALAPVEGTAEQELAHALARFAASFDPRNPTLDAVAAAVPAPAEPADEAIPFLSRRRWSGLRIGGTRYVLGAPELFPLGALTAVAGEQQEAGRRVVAFGVAAAAFPADPDEGPPPLRPLGIVVLAEDLRRDARATVAFFLKQGVEVKVLSGDAPRTVGAIARDAGIPMHGEAIDGSSLPDEAAELAAVARDAAVVGRVSPEGKRRIVESLRAQGRYVAMVGDGVNDVPALKAARLAVAQASGAQMAKAVADVVLVSGDFAALPGMVAEGRRILRNIQRVTKLFVAKSVFAAFLIVAIGITPAAYPLLPRHLTIAAALTVGIPAFFLALAPSEGPWHTGRFLREVSRFSVPAGVAAGLGVTTTYLVSSNVFDLGLLQSRTAATSTLIVVGLYLVLALEATSTKRARLVGLLCALLLAAYVAVIALPGLRTFFELAVPNAAATTLVVIGSAVAIGFLWLTDERFVPLSRGSAA</sequence>
<dbReference type="PRINTS" id="PR00120">
    <property type="entry name" value="HATPASE"/>
</dbReference>
<keyword evidence="9" id="KW-1185">Reference proteome</keyword>
<evidence type="ECO:0000256" key="4">
    <source>
        <dbReference type="ARBA" id="ARBA00022989"/>
    </source>
</evidence>
<dbReference type="SFLD" id="SFLDS00003">
    <property type="entry name" value="Haloacid_Dehalogenase"/>
    <property type="match status" value="1"/>
</dbReference>
<feature type="transmembrane region" description="Helical" evidence="6">
    <location>
        <begin position="208"/>
        <end position="228"/>
    </location>
</feature>
<dbReference type="InterPro" id="IPR008250">
    <property type="entry name" value="ATPase_P-typ_transduc_dom_A_sf"/>
</dbReference>
<dbReference type="GO" id="GO:0005886">
    <property type="term" value="C:plasma membrane"/>
    <property type="evidence" value="ECO:0007669"/>
    <property type="project" value="UniProtKB-SubCell"/>
</dbReference>
<evidence type="ECO:0000256" key="2">
    <source>
        <dbReference type="ARBA" id="ARBA00022692"/>
    </source>
</evidence>
<dbReference type="SUPFAM" id="SSF81653">
    <property type="entry name" value="Calcium ATPase, transduction domain A"/>
    <property type="match status" value="1"/>
</dbReference>
<organism evidence="8 9">
    <name type="scientific">Gaiella occulta</name>
    <dbReference type="NCBI Taxonomy" id="1002870"/>
    <lineage>
        <taxon>Bacteria</taxon>
        <taxon>Bacillati</taxon>
        <taxon>Actinomycetota</taxon>
        <taxon>Thermoleophilia</taxon>
        <taxon>Gaiellales</taxon>
        <taxon>Gaiellaceae</taxon>
        <taxon>Gaiella</taxon>
    </lineage>
</organism>
<dbReference type="AlphaFoldDB" id="A0A7M2YZN0"/>
<evidence type="ECO:0000256" key="5">
    <source>
        <dbReference type="ARBA" id="ARBA00023136"/>
    </source>
</evidence>
<evidence type="ECO:0000256" key="1">
    <source>
        <dbReference type="ARBA" id="ARBA00004651"/>
    </source>
</evidence>
<dbReference type="SFLD" id="SFLDG00002">
    <property type="entry name" value="C1.7:_P-type_atpase_like"/>
    <property type="match status" value="1"/>
</dbReference>
<dbReference type="InterPro" id="IPR044492">
    <property type="entry name" value="P_typ_ATPase_HD_dom"/>
</dbReference>
<name>A0A7M2YZN0_9ACTN</name>
<feature type="transmembrane region" description="Helical" evidence="6">
    <location>
        <begin position="61"/>
        <end position="79"/>
    </location>
</feature>
<evidence type="ECO:0000313" key="9">
    <source>
        <dbReference type="Proteomes" id="UP000254134"/>
    </source>
</evidence>
<feature type="transmembrane region" description="Helical" evidence="6">
    <location>
        <begin position="37"/>
        <end position="55"/>
    </location>
</feature>
<dbReference type="Proteomes" id="UP000254134">
    <property type="component" value="Unassembled WGS sequence"/>
</dbReference>
<dbReference type="InterPro" id="IPR001757">
    <property type="entry name" value="P_typ_ATPase"/>
</dbReference>
<feature type="transmembrane region" description="Helical" evidence="6">
    <location>
        <begin position="738"/>
        <end position="762"/>
    </location>
</feature>
<dbReference type="SUPFAM" id="SSF81665">
    <property type="entry name" value="Calcium ATPase, transmembrane domain M"/>
    <property type="match status" value="1"/>
</dbReference>
<keyword evidence="5 6" id="KW-0472">Membrane</keyword>
<dbReference type="Pfam" id="PF00702">
    <property type="entry name" value="Hydrolase"/>
    <property type="match status" value="1"/>
</dbReference>
<dbReference type="PROSITE" id="PS00154">
    <property type="entry name" value="ATPASE_E1_E2"/>
    <property type="match status" value="1"/>
</dbReference>
<dbReference type="RefSeq" id="WP_181813240.1">
    <property type="nucleotide sequence ID" value="NZ_QQZY01000001.1"/>
</dbReference>
<dbReference type="GO" id="GO:0005524">
    <property type="term" value="F:ATP binding"/>
    <property type="evidence" value="ECO:0007669"/>
    <property type="project" value="InterPro"/>
</dbReference>
<keyword evidence="4 6" id="KW-1133">Transmembrane helix</keyword>
<dbReference type="Gene3D" id="1.20.1110.10">
    <property type="entry name" value="Calcium-transporting ATPase, transmembrane domain"/>
    <property type="match status" value="1"/>
</dbReference>
<feature type="transmembrane region" description="Helical" evidence="6">
    <location>
        <begin position="711"/>
        <end position="732"/>
    </location>
</feature>
<dbReference type="GO" id="GO:0016887">
    <property type="term" value="F:ATP hydrolysis activity"/>
    <property type="evidence" value="ECO:0007669"/>
    <property type="project" value="InterPro"/>
</dbReference>
<evidence type="ECO:0000256" key="6">
    <source>
        <dbReference type="SAM" id="Phobius"/>
    </source>
</evidence>
<dbReference type="SUPFAM" id="SSF56784">
    <property type="entry name" value="HAD-like"/>
    <property type="match status" value="1"/>
</dbReference>
<comment type="subcellular location">
    <subcellularLocation>
        <location evidence="1">Cell membrane</location>
        <topology evidence="1">Multi-pass membrane protein</topology>
    </subcellularLocation>
</comment>
<feature type="transmembrane region" description="Helical" evidence="6">
    <location>
        <begin position="680"/>
        <end position="699"/>
    </location>
</feature>
<dbReference type="PANTHER" id="PTHR42861">
    <property type="entry name" value="CALCIUM-TRANSPORTING ATPASE"/>
    <property type="match status" value="1"/>
</dbReference>
<dbReference type="InterPro" id="IPR018303">
    <property type="entry name" value="ATPase_P-typ_P_site"/>
</dbReference>
<feature type="transmembrane region" description="Helical" evidence="6">
    <location>
        <begin position="248"/>
        <end position="269"/>
    </location>
</feature>
<feature type="transmembrane region" description="Helical" evidence="6">
    <location>
        <begin position="654"/>
        <end position="674"/>
    </location>
</feature>
<feature type="domain" description="P-type ATPase A" evidence="7">
    <location>
        <begin position="91"/>
        <end position="189"/>
    </location>
</feature>
<keyword evidence="2 6" id="KW-0812">Transmembrane</keyword>
<dbReference type="InterPro" id="IPR036412">
    <property type="entry name" value="HAD-like_sf"/>
</dbReference>
<reference evidence="8 9" key="1">
    <citation type="submission" date="2018-07" db="EMBL/GenBank/DDBJ databases">
        <title>High-quality-draft genome sequence of Gaiella occulta.</title>
        <authorList>
            <person name="Severino R."/>
            <person name="Froufe H.J.C."/>
            <person name="Rainey F.A."/>
            <person name="Barroso C."/>
            <person name="Albuquerque L."/>
            <person name="Lobo-Da-Cunha A."/>
            <person name="Da Costa M.S."/>
            <person name="Egas C."/>
        </authorList>
    </citation>
    <scope>NUCLEOTIDE SEQUENCE [LARGE SCALE GENOMIC DNA]</scope>
    <source>
        <strain evidence="8 9">F2-233</strain>
    </source>
</reference>
<dbReference type="Pfam" id="PF00122">
    <property type="entry name" value="E1-E2_ATPase"/>
    <property type="match status" value="1"/>
</dbReference>
<keyword evidence="3" id="KW-1278">Translocase</keyword>
<dbReference type="Gene3D" id="2.70.150.10">
    <property type="entry name" value="Calcium-transporting ATPase, cytoplasmic transduction domain A"/>
    <property type="match status" value="1"/>
</dbReference>
<dbReference type="InterPro" id="IPR059000">
    <property type="entry name" value="ATPase_P-type_domA"/>
</dbReference>
<feature type="transmembrane region" description="Helical" evidence="6">
    <location>
        <begin position="588"/>
        <end position="609"/>
    </location>
</feature>
<reference evidence="9" key="2">
    <citation type="journal article" date="2019" name="MicrobiologyOpen">
        <title>High-quality draft genome sequence of Gaiella occulta isolated from a 150 meter deep mineral water borehole and comparison with the genome sequences of other deep-branching lineages of the phylum Actinobacteria.</title>
        <authorList>
            <person name="Severino R."/>
            <person name="Froufe H.J.C."/>
            <person name="Barroso C."/>
            <person name="Albuquerque L."/>
            <person name="Lobo-da-Cunha A."/>
            <person name="da Costa M.S."/>
            <person name="Egas C."/>
        </authorList>
    </citation>
    <scope>NUCLEOTIDE SEQUENCE [LARGE SCALE GENOMIC DNA]</scope>
    <source>
        <strain evidence="9">F2-233</strain>
    </source>
</reference>
<dbReference type="PRINTS" id="PR00119">
    <property type="entry name" value="CATATPASE"/>
</dbReference>